<dbReference type="Pfam" id="PF01359">
    <property type="entry name" value="Transposase_1"/>
    <property type="match status" value="1"/>
</dbReference>
<dbReference type="Gene3D" id="3.30.420.10">
    <property type="entry name" value="Ribonuclease H-like superfamily/Ribonuclease H"/>
    <property type="match status" value="1"/>
</dbReference>
<comment type="caution">
    <text evidence="1">The sequence shown here is derived from an EMBL/GenBank/DDBJ whole genome shotgun (WGS) entry which is preliminary data.</text>
</comment>
<dbReference type="Proteomes" id="UP001303046">
    <property type="component" value="Unassembled WGS sequence"/>
</dbReference>
<keyword evidence="2" id="KW-1185">Reference proteome</keyword>
<protein>
    <recommendedName>
        <fullName evidence="3">Transposase</fullName>
    </recommendedName>
</protein>
<evidence type="ECO:0000313" key="1">
    <source>
        <dbReference type="EMBL" id="KAK6748554.1"/>
    </source>
</evidence>
<dbReference type="InterPro" id="IPR036397">
    <property type="entry name" value="RNaseH_sf"/>
</dbReference>
<dbReference type="PANTHER" id="PTHR46060:SF1">
    <property type="entry name" value="MARINER MOS1 TRANSPOSASE-LIKE PROTEIN"/>
    <property type="match status" value="1"/>
</dbReference>
<dbReference type="EMBL" id="JAVFWL010000004">
    <property type="protein sequence ID" value="KAK6748554.1"/>
    <property type="molecule type" value="Genomic_DNA"/>
</dbReference>
<gene>
    <name evidence="1" type="primary">Necator_chrIV.g14575</name>
    <name evidence="1" type="ORF">RB195_001280</name>
</gene>
<sequence length="166" mass="19557">MPDPFVKDEIHENKFMLSVLWGVHRIYCFELLPNNTTVTAEVYCAQLRRLADKIHKEHPKLDSFRLLHDNPRHHIAKKSSQKILELGWEVLAHPPYSPDLAPSDHHLFRSLQHHLEEKRYDDSDHLENDLRDFLASKSPEFYAKGSCDLVRCWQKVVDVDGDYFVE</sequence>
<reference evidence="1 2" key="1">
    <citation type="submission" date="2023-08" db="EMBL/GenBank/DDBJ databases">
        <title>A Necator americanus chromosomal reference genome.</title>
        <authorList>
            <person name="Ilik V."/>
            <person name="Petrzelkova K.J."/>
            <person name="Pardy F."/>
            <person name="Fuh T."/>
            <person name="Niatou-Singa F.S."/>
            <person name="Gouil Q."/>
            <person name="Baker L."/>
            <person name="Ritchie M.E."/>
            <person name="Jex A.R."/>
            <person name="Gazzola D."/>
            <person name="Li H."/>
            <person name="Toshio Fujiwara R."/>
            <person name="Zhan B."/>
            <person name="Aroian R.V."/>
            <person name="Pafco B."/>
            <person name="Schwarz E.M."/>
        </authorList>
    </citation>
    <scope>NUCLEOTIDE SEQUENCE [LARGE SCALE GENOMIC DNA]</scope>
    <source>
        <strain evidence="1 2">Aroian</strain>
        <tissue evidence="1">Whole animal</tissue>
    </source>
</reference>
<accession>A0ABR1DDP8</accession>
<organism evidence="1 2">
    <name type="scientific">Necator americanus</name>
    <name type="common">Human hookworm</name>
    <dbReference type="NCBI Taxonomy" id="51031"/>
    <lineage>
        <taxon>Eukaryota</taxon>
        <taxon>Metazoa</taxon>
        <taxon>Ecdysozoa</taxon>
        <taxon>Nematoda</taxon>
        <taxon>Chromadorea</taxon>
        <taxon>Rhabditida</taxon>
        <taxon>Rhabditina</taxon>
        <taxon>Rhabditomorpha</taxon>
        <taxon>Strongyloidea</taxon>
        <taxon>Ancylostomatidae</taxon>
        <taxon>Bunostominae</taxon>
        <taxon>Necator</taxon>
    </lineage>
</organism>
<evidence type="ECO:0000313" key="2">
    <source>
        <dbReference type="Proteomes" id="UP001303046"/>
    </source>
</evidence>
<dbReference type="PANTHER" id="PTHR46060">
    <property type="entry name" value="MARINER MOS1 TRANSPOSASE-LIKE PROTEIN"/>
    <property type="match status" value="1"/>
</dbReference>
<dbReference type="InterPro" id="IPR052709">
    <property type="entry name" value="Transposase-MT_Hybrid"/>
</dbReference>
<name>A0ABR1DDP8_NECAM</name>
<proteinExistence type="predicted"/>
<evidence type="ECO:0008006" key="3">
    <source>
        <dbReference type="Google" id="ProtNLM"/>
    </source>
</evidence>
<dbReference type="InterPro" id="IPR001888">
    <property type="entry name" value="Transposase_1"/>
</dbReference>